<dbReference type="Gene3D" id="2.60.120.200">
    <property type="match status" value="2"/>
</dbReference>
<dbReference type="Gene3D" id="2.60.120.260">
    <property type="entry name" value="Galactose-binding domain-like"/>
    <property type="match status" value="1"/>
</dbReference>
<dbReference type="InterPro" id="IPR013320">
    <property type="entry name" value="ConA-like_dom_sf"/>
</dbReference>
<dbReference type="GO" id="GO:0004553">
    <property type="term" value="F:hydrolase activity, hydrolyzing O-glycosyl compounds"/>
    <property type="evidence" value="ECO:0007669"/>
    <property type="project" value="UniProtKB-ARBA"/>
</dbReference>
<feature type="non-terminal residue" evidence="1">
    <location>
        <position position="1083"/>
    </location>
</feature>
<dbReference type="Pfam" id="PF13385">
    <property type="entry name" value="Laminin_G_3"/>
    <property type="match status" value="2"/>
</dbReference>
<dbReference type="EMBL" id="DPRK01000082">
    <property type="protein sequence ID" value="HCY80959.1"/>
    <property type="molecule type" value="Genomic_DNA"/>
</dbReference>
<dbReference type="SUPFAM" id="SSF49899">
    <property type="entry name" value="Concanavalin A-like lectins/glucanases"/>
    <property type="match status" value="2"/>
</dbReference>
<reference evidence="1 2" key="1">
    <citation type="journal article" date="2018" name="Nat. Biotechnol.">
        <title>A standardized bacterial taxonomy based on genome phylogeny substantially revises the tree of life.</title>
        <authorList>
            <person name="Parks D.H."/>
            <person name="Chuvochina M."/>
            <person name="Waite D.W."/>
            <person name="Rinke C."/>
            <person name="Skarshewski A."/>
            <person name="Chaumeil P.A."/>
            <person name="Hugenholtz P."/>
        </authorList>
    </citation>
    <scope>NUCLEOTIDE SEQUENCE [LARGE SCALE GENOMIC DNA]</scope>
    <source>
        <strain evidence="1">UBA10227</strain>
    </source>
</reference>
<dbReference type="GO" id="GO:0005975">
    <property type="term" value="P:carbohydrate metabolic process"/>
    <property type="evidence" value="ECO:0007669"/>
    <property type="project" value="UniProtKB-ARBA"/>
</dbReference>
<name>A0A3D6BRW4_9FLAO</name>
<dbReference type="InterPro" id="IPR053171">
    <property type="entry name" value="Viral_Tip_Attach_Protein"/>
</dbReference>
<sequence length="1083" mass="121917">MANTQEGIIIDGVKKKSIANLKTVDLLCEGPIDGLVTTEFSYVGTLGNVGWDSVTRQPDKNFLRSVYLNGTPVMDEQGLYNFQNIQTVNSVGLPNGYTQSQQFLVDSEMQDATANNWVVPASLGGANLSKVTGLSFPNVSYKKEYIGDMPSYHVQQSTEQIKYGEHSLKFENRSDYIYYRDHNRSSLTHNLWYHQTNNGSNNATNRQKLEFTFEAWIYPTSSKWMAIFSHGYPYSNEGFSIGTYKNKVFYTNGGIHYYSDAGTINYNQWQHISVVLKSRHVGIYVNGVRSSGYGYFPNVHIKYDHPLMVGGQAWHGWWWIGYADNIRYSKVARLNPTSRDSYQDSFGAAPGQMTTDQYTILLVDGEEMRGPIPRDTSATSIPFLLNGSDTIKANTFALQWDSVRANGEFFDISKSNSVITSLNGASGPSYGSPSGGPTDDVGYLNFNSNSHNTSTADVLTVGPFNFDGETANPAKAGGIPIPSKPSESQVANPSPYSFIYNGGRTGSDQANSPGFPVDYPMQIEFWWKDMDWTNGKWGAVAGVWSCETDNNTWALWKHPSNGHLYFYWLYSGNTHRNFRVYYSPYVWNHWAITMDQDGVRMFLNGEQKASENGNYSRMSRNFMYQQSKFAIGARPKTNGNRDYSVDQHIYNFRILQGLKTYGGSGQGTNSRLYFTPSTEPFAGTVNYDDDNKMVVAENPIEKTYTLRAARISGIGKPETEGSLAQRVTVEKNTNYTLTAKASQPQGQTNYFNLVVWDSEMNPIAKNKDAFFPANDGQTMSGFDSGEEDHPKIELEFNSGANSVINVGAQLLQDASVIFFDDFELVNEAGFSVSKVRQMNEKLRGPTVDQNGNPTGDNYSDDMFAKKYRLINNYCIGADVNIKIDRLFFNNKKNGNTEDWDISNLIIKYRPLFNKSTASYYDAFDESIKGMTQSGFVKTYRLDFTTAIGNMSESLREQLFGWEIKIYRTAPESTITNASRITTVDSIVEYYDTNMTYPFSAISLNSFNAEYFSNIPSRSFDVRMLKVLVPSNYSPIAKTYDETTPWDGTFGAEKVWTDNPAWCFYDLVTNDRYGLGKFIDSEFI</sequence>
<organism evidence="1 2">
    <name type="scientific">Xanthomarina gelatinilytica</name>
    <dbReference type="NCBI Taxonomy" id="1137281"/>
    <lineage>
        <taxon>Bacteria</taxon>
        <taxon>Pseudomonadati</taxon>
        <taxon>Bacteroidota</taxon>
        <taxon>Flavobacteriia</taxon>
        <taxon>Flavobacteriales</taxon>
        <taxon>Flavobacteriaceae</taxon>
        <taxon>Xanthomarina</taxon>
    </lineage>
</organism>
<dbReference type="PANTHER" id="PTHR36251">
    <property type="entry name" value="FELS-1 PROPHAGE HOST SPECIFICITY PROTEIN-RELATED"/>
    <property type="match status" value="1"/>
</dbReference>
<gene>
    <name evidence="1" type="ORF">DHV22_04800</name>
</gene>
<protein>
    <submittedName>
        <fullName evidence="1">Uncharacterized protein</fullName>
    </submittedName>
</protein>
<accession>A0A3D6BRW4</accession>
<proteinExistence type="predicted"/>
<comment type="caution">
    <text evidence="1">The sequence shown here is derived from an EMBL/GenBank/DDBJ whole genome shotgun (WGS) entry which is preliminary data.</text>
</comment>
<evidence type="ECO:0000313" key="2">
    <source>
        <dbReference type="Proteomes" id="UP000263268"/>
    </source>
</evidence>
<dbReference type="AlphaFoldDB" id="A0A3D6BRW4"/>
<dbReference type="Proteomes" id="UP000263268">
    <property type="component" value="Unassembled WGS sequence"/>
</dbReference>
<evidence type="ECO:0000313" key="1">
    <source>
        <dbReference type="EMBL" id="HCY80959.1"/>
    </source>
</evidence>
<dbReference type="PANTHER" id="PTHR36251:SF2">
    <property type="entry name" value="GIFSY-2 PROPHAGE HOST SPECIFICITY PROTEIN J, PHAGE LAMBDA"/>
    <property type="match status" value="1"/>
</dbReference>